<proteinExistence type="predicted"/>
<evidence type="ECO:0000313" key="2">
    <source>
        <dbReference type="EMBL" id="MBW0549757.1"/>
    </source>
</evidence>
<name>A0A9Q3P6R2_9BASI</name>
<gene>
    <name evidence="2" type="ORF">O181_089472</name>
</gene>
<feature type="region of interest" description="Disordered" evidence="1">
    <location>
        <begin position="62"/>
        <end position="83"/>
    </location>
</feature>
<dbReference type="AlphaFoldDB" id="A0A9Q3P6R2"/>
<comment type="caution">
    <text evidence="2">The sequence shown here is derived from an EMBL/GenBank/DDBJ whole genome shotgun (WGS) entry which is preliminary data.</text>
</comment>
<keyword evidence="3" id="KW-1185">Reference proteome</keyword>
<organism evidence="2 3">
    <name type="scientific">Austropuccinia psidii MF-1</name>
    <dbReference type="NCBI Taxonomy" id="1389203"/>
    <lineage>
        <taxon>Eukaryota</taxon>
        <taxon>Fungi</taxon>
        <taxon>Dikarya</taxon>
        <taxon>Basidiomycota</taxon>
        <taxon>Pucciniomycotina</taxon>
        <taxon>Pucciniomycetes</taxon>
        <taxon>Pucciniales</taxon>
        <taxon>Sphaerophragmiaceae</taxon>
        <taxon>Austropuccinia</taxon>
    </lineage>
</organism>
<sequence length="121" mass="13272">MGLITFPGDKPIMAVIAPQPLINVIDYLRRPHCHSITLNSIHPNLLGAIKFRDIVNSLTQESSYNPNPISADSTPSASHSLSQARCQISGSLGLTLRRSSHIPNFNHPNSLSNPSTDFQRF</sequence>
<evidence type="ECO:0000256" key="1">
    <source>
        <dbReference type="SAM" id="MobiDB-lite"/>
    </source>
</evidence>
<dbReference type="Proteomes" id="UP000765509">
    <property type="component" value="Unassembled WGS sequence"/>
</dbReference>
<reference evidence="2" key="1">
    <citation type="submission" date="2021-03" db="EMBL/GenBank/DDBJ databases">
        <title>Draft genome sequence of rust myrtle Austropuccinia psidii MF-1, a brazilian biotype.</title>
        <authorList>
            <person name="Quecine M.C."/>
            <person name="Pachon D.M.R."/>
            <person name="Bonatelli M.L."/>
            <person name="Correr F.H."/>
            <person name="Franceschini L.M."/>
            <person name="Leite T.F."/>
            <person name="Margarido G.R.A."/>
            <person name="Almeida C.A."/>
            <person name="Ferrarezi J.A."/>
            <person name="Labate C.A."/>
        </authorList>
    </citation>
    <scope>NUCLEOTIDE SEQUENCE</scope>
    <source>
        <strain evidence="2">MF-1</strain>
    </source>
</reference>
<accession>A0A9Q3P6R2</accession>
<protein>
    <submittedName>
        <fullName evidence="2">Uncharacterized protein</fullName>
    </submittedName>
</protein>
<dbReference type="EMBL" id="AVOT02055146">
    <property type="protein sequence ID" value="MBW0549757.1"/>
    <property type="molecule type" value="Genomic_DNA"/>
</dbReference>
<evidence type="ECO:0000313" key="3">
    <source>
        <dbReference type="Proteomes" id="UP000765509"/>
    </source>
</evidence>